<keyword evidence="1" id="KW-0472">Membrane</keyword>
<reference evidence="5 6" key="1">
    <citation type="submission" date="2019-03" db="EMBL/GenBank/DDBJ databases">
        <title>Genomic Encyclopedia of Type Strains, Phase IV (KMG-IV): sequencing the most valuable type-strain genomes for metagenomic binning, comparative biology and taxonomic classification.</title>
        <authorList>
            <person name="Goeker M."/>
        </authorList>
    </citation>
    <scope>NUCLEOTIDE SEQUENCE [LARGE SCALE GENOMIC DNA]</scope>
    <source>
        <strain evidence="5 6">DSM 29487</strain>
    </source>
</reference>
<keyword evidence="6" id="KW-1185">Reference proteome</keyword>
<gene>
    <name evidence="5" type="ORF">EDD60_10362</name>
</gene>
<evidence type="ECO:0000256" key="1">
    <source>
        <dbReference type="SAM" id="Phobius"/>
    </source>
</evidence>
<feature type="domain" description="MBG" evidence="4">
    <location>
        <begin position="669"/>
        <end position="711"/>
    </location>
</feature>
<dbReference type="EMBL" id="SMCQ01000003">
    <property type="protein sequence ID" value="TCW01608.1"/>
    <property type="molecule type" value="Genomic_DNA"/>
</dbReference>
<feature type="domain" description="MBG" evidence="4">
    <location>
        <begin position="899"/>
        <end position="956"/>
    </location>
</feature>
<dbReference type="Pfam" id="PF16403">
    <property type="entry name" value="Bact_surface_Ig-like"/>
    <property type="match status" value="1"/>
</dbReference>
<dbReference type="Gene3D" id="2.60.40.10">
    <property type="entry name" value="Immunoglobulins"/>
    <property type="match status" value="1"/>
</dbReference>
<feature type="signal peptide" evidence="2">
    <location>
        <begin position="1"/>
        <end position="34"/>
    </location>
</feature>
<protein>
    <submittedName>
        <fullName evidence="5">Uncharacterized protein DUF5011</fullName>
    </submittedName>
</protein>
<evidence type="ECO:0000313" key="5">
    <source>
        <dbReference type="EMBL" id="TCW01608.1"/>
    </source>
</evidence>
<organism evidence="5 6">
    <name type="scientific">Longibaculum muris</name>
    <dbReference type="NCBI Taxonomy" id="1796628"/>
    <lineage>
        <taxon>Bacteria</taxon>
        <taxon>Bacillati</taxon>
        <taxon>Bacillota</taxon>
        <taxon>Erysipelotrichia</taxon>
        <taxon>Erysipelotrichales</taxon>
        <taxon>Coprobacillaceae</taxon>
        <taxon>Longibaculum</taxon>
    </lineage>
</organism>
<dbReference type="InterPro" id="IPR043772">
    <property type="entry name" value="MBG_3"/>
</dbReference>
<keyword evidence="1" id="KW-1133">Transmembrane helix</keyword>
<dbReference type="InterPro" id="IPR032179">
    <property type="entry name" value="Cry22Aa_Ig-like"/>
</dbReference>
<dbReference type="Pfam" id="PF18887">
    <property type="entry name" value="MBG_3"/>
    <property type="match status" value="3"/>
</dbReference>
<dbReference type="Proteomes" id="UP000295515">
    <property type="component" value="Unassembled WGS sequence"/>
</dbReference>
<evidence type="ECO:0000256" key="2">
    <source>
        <dbReference type="SAM" id="SignalP"/>
    </source>
</evidence>
<comment type="caution">
    <text evidence="5">The sequence shown here is derived from an EMBL/GenBank/DDBJ whole genome shotgun (WGS) entry which is preliminary data.</text>
</comment>
<dbReference type="RefSeq" id="WP_243646625.1">
    <property type="nucleotide sequence ID" value="NZ_JANKBF010000001.1"/>
</dbReference>
<accession>A0A4R3Z583</accession>
<keyword evidence="2" id="KW-0732">Signal</keyword>
<evidence type="ECO:0000259" key="4">
    <source>
        <dbReference type="Pfam" id="PF18887"/>
    </source>
</evidence>
<proteinExistence type="predicted"/>
<keyword evidence="1" id="KW-0812">Transmembrane</keyword>
<sequence>MEKLQNLKKKASALLLAVTMTLTMLPQLSTPVHAAELPDNTQFAIKDELMLFNTNNNDGNKNPAKVYFGNNAQQWWIAGSQTMNSLTLFATSPLATDQLFEPAWDINKTYSETWECDYASDPDEVYPNHYGASPLRDTLKELESSYFTTLEQNLMKDTTIYTNDTKNNTVYSTTDKLYLAYGTDSDSKLTVGTNIPNALNTGLFIDSEYWGNSVAFWIRTPFINNSFSGLVADPHNSVTFGQISESYMLVPAFELNLSSVIFASAAQAASSEGNLALQDTDGQGAFTLRYKTDKLGSALVSYDKSKVELKGVPNGTYLVVQNSNGAWTKQITNETEVSARDMSLDSFANCKVWLETTDTTNRMTYATLATEEQRFDVNITAGNNLTVTNGTQGVVQGSAIRDITVEVVDKYYLPEGYIDGIKGLNGLTATATDTGFKISGTPTADVNITLTEATPMPQAPTPNFTENDIKRTKSSLTVNGTFDVVTYGDIEYQWDSGTWGTSPVLSDLEAGSKHTVSVRYQGKGIYLQSAEITATVSTKKDGKDVIDEPTNLTGIYGQTLKDVTLLTGWTWENKGTPLLVGTKSFKAHFDTKELETDYDFTGITGYNAQKQYVERKLSVEVSKADTLVEMKVNNIDKVYDGQEMAKPEIEVTGSSKTPDFKWYQKEADGSYTELKSAPKVVGSYKVVVSVEADDNYSATSTEKEFVISKANNEWTENLSIADWAYGNNANNPTASAKFGTVEFTYSNKENGTYTSDVPSNAGIWYVKASIAGTENYTGLEAKTSFEIAKIDSQVTITTKNMDKVYDGQEMAKPEIKVTGSSKTPDFKWYQKEADGTYTKLKSAPKVVGSYKVVISVEADDNCNTASTEKEFVISKADNEWKENLSITDWIYGNNANNPTASAKFGTVEFTYSNEKNGTYNDKVPTNAGIYYVKASVASNVNYTGLTQTVVFEITKAVPVYDVPQGLMMKQNETLSTVKLPEGFAWVDDTKVLDESGKHTLKAIFTPEDTNNYQSVEVDIIVEVVAPIIPLNSIPTIQAKDKTVTVGDKFDPLKDVSAFDKEDGNLTKDIKVIKNTVDMTKAGTYKIIYQVVDSQKATATKAITVTVKEKAGSQDTVNKPEKGDNEQIIIETGDATNIFLWNMTAVLSVLGIIIITSRKRKMRKN</sequence>
<feature type="chain" id="PRO_5020474954" evidence="2">
    <location>
        <begin position="35"/>
        <end position="1164"/>
    </location>
</feature>
<dbReference type="GeneID" id="98916994"/>
<dbReference type="InterPro" id="IPR013783">
    <property type="entry name" value="Ig-like_fold"/>
</dbReference>
<feature type="domain" description="MBG" evidence="4">
    <location>
        <begin position="795"/>
        <end position="876"/>
    </location>
</feature>
<name>A0A4R3Z583_9FIRM</name>
<dbReference type="AlphaFoldDB" id="A0A4R3Z583"/>
<evidence type="ECO:0000259" key="3">
    <source>
        <dbReference type="Pfam" id="PF16403"/>
    </source>
</evidence>
<evidence type="ECO:0000313" key="6">
    <source>
        <dbReference type="Proteomes" id="UP000295515"/>
    </source>
</evidence>
<feature type="domain" description="Pesticidal crystal protein Cry22Aa Ig-like" evidence="3">
    <location>
        <begin position="1039"/>
        <end position="1106"/>
    </location>
</feature>
<feature type="transmembrane region" description="Helical" evidence="1">
    <location>
        <begin position="1137"/>
        <end position="1155"/>
    </location>
</feature>